<gene>
    <name evidence="1" type="ORF">NV381_23440</name>
</gene>
<dbReference type="EMBL" id="JANQBD010000018">
    <property type="protein sequence ID" value="MCR8634149.1"/>
    <property type="molecule type" value="Genomic_DNA"/>
</dbReference>
<protein>
    <submittedName>
        <fullName evidence="1">Uncharacterized protein</fullName>
    </submittedName>
</protein>
<sequence>MTKKSVTSMTLGQFMDRPQKKNRHRSVLFMRLPGGKNTVKFFRYIFS</sequence>
<dbReference type="Proteomes" id="UP001300012">
    <property type="component" value="Unassembled WGS sequence"/>
</dbReference>
<accession>A0ABT1YLX0</accession>
<dbReference type="RefSeq" id="WP_258215712.1">
    <property type="nucleotide sequence ID" value="NZ_JANQBD010000018.1"/>
</dbReference>
<name>A0ABT1YLX0_9BACL</name>
<proteinExistence type="predicted"/>
<keyword evidence="2" id="KW-1185">Reference proteome</keyword>
<reference evidence="1 2" key="1">
    <citation type="submission" date="2022-08" db="EMBL/GenBank/DDBJ databases">
        <title>Paenibacillus endoradicis sp. nov., Paenibacillus radicibacter sp. nov and Paenibacillus pararadicis sp. nov., three cold-adapted plant growth-promoting bacteria isolated from root of Larix gmelinii in Great Khingan.</title>
        <authorList>
            <person name="Xue H."/>
        </authorList>
    </citation>
    <scope>NUCLEOTIDE SEQUENCE [LARGE SCALE GENOMIC DNA]</scope>
    <source>
        <strain evidence="1 2">N5-1-1-5</strain>
    </source>
</reference>
<organism evidence="1 2">
    <name type="scientific">Paenibacillus radicis</name>
    <name type="common">ex Xue et al. 2023</name>
    <dbReference type="NCBI Taxonomy" id="2972489"/>
    <lineage>
        <taxon>Bacteria</taxon>
        <taxon>Bacillati</taxon>
        <taxon>Bacillota</taxon>
        <taxon>Bacilli</taxon>
        <taxon>Bacillales</taxon>
        <taxon>Paenibacillaceae</taxon>
        <taxon>Paenibacillus</taxon>
    </lineage>
</organism>
<evidence type="ECO:0000313" key="2">
    <source>
        <dbReference type="Proteomes" id="UP001300012"/>
    </source>
</evidence>
<comment type="caution">
    <text evidence="1">The sequence shown here is derived from an EMBL/GenBank/DDBJ whole genome shotgun (WGS) entry which is preliminary data.</text>
</comment>
<evidence type="ECO:0000313" key="1">
    <source>
        <dbReference type="EMBL" id="MCR8634149.1"/>
    </source>
</evidence>